<reference evidence="4" key="1">
    <citation type="submission" date="2023-06" db="EMBL/GenBank/DDBJ databases">
        <authorList>
            <person name="Delattre M."/>
        </authorList>
    </citation>
    <scope>NUCLEOTIDE SEQUENCE</scope>
    <source>
        <strain evidence="4">AF72</strain>
    </source>
</reference>
<dbReference type="GO" id="GO:0030246">
    <property type="term" value="F:carbohydrate binding"/>
    <property type="evidence" value="ECO:0007669"/>
    <property type="project" value="UniProtKB-UniRule"/>
</dbReference>
<dbReference type="SUPFAM" id="SSF49899">
    <property type="entry name" value="Concanavalin A-like lectins/glucanases"/>
    <property type="match status" value="1"/>
</dbReference>
<evidence type="ECO:0000313" key="4">
    <source>
        <dbReference type="EMBL" id="CAJ0580880.1"/>
    </source>
</evidence>
<dbReference type="PANTHER" id="PTHR11346">
    <property type="entry name" value="GALECTIN"/>
    <property type="match status" value="1"/>
</dbReference>
<dbReference type="Gene3D" id="2.60.120.200">
    <property type="match status" value="1"/>
</dbReference>
<dbReference type="EMBL" id="CATQJA010002662">
    <property type="protein sequence ID" value="CAJ0580880.1"/>
    <property type="molecule type" value="Genomic_DNA"/>
</dbReference>
<dbReference type="Proteomes" id="UP001177023">
    <property type="component" value="Unassembled WGS sequence"/>
</dbReference>
<gene>
    <name evidence="4" type="ORF">MSPICULIGERA_LOCUS19055</name>
</gene>
<dbReference type="SMART" id="SM00276">
    <property type="entry name" value="GLECT"/>
    <property type="match status" value="1"/>
</dbReference>
<feature type="non-terminal residue" evidence="4">
    <location>
        <position position="1"/>
    </location>
</feature>
<comment type="caution">
    <text evidence="4">The sequence shown here is derived from an EMBL/GenBank/DDBJ whole genome shotgun (WGS) entry which is preliminary data.</text>
</comment>
<keyword evidence="5" id="KW-1185">Reference proteome</keyword>
<dbReference type="InterPro" id="IPR001079">
    <property type="entry name" value="Galectin_CRD"/>
</dbReference>
<dbReference type="SMART" id="SM00908">
    <property type="entry name" value="Gal-bind_lectin"/>
    <property type="match status" value="1"/>
</dbReference>
<dbReference type="PANTHER" id="PTHR11346:SF173">
    <property type="entry name" value="GALECTIN"/>
    <property type="match status" value="1"/>
</dbReference>
<dbReference type="InterPro" id="IPR013320">
    <property type="entry name" value="ConA-like_dom_sf"/>
</dbReference>
<protein>
    <recommendedName>
        <fullName evidence="2">Galectin</fullName>
    </recommendedName>
</protein>
<dbReference type="GO" id="GO:0016936">
    <property type="term" value="F:galactoside binding"/>
    <property type="evidence" value="ECO:0007669"/>
    <property type="project" value="TreeGrafter"/>
</dbReference>
<organism evidence="4 5">
    <name type="scientific">Mesorhabditis spiculigera</name>
    <dbReference type="NCBI Taxonomy" id="96644"/>
    <lineage>
        <taxon>Eukaryota</taxon>
        <taxon>Metazoa</taxon>
        <taxon>Ecdysozoa</taxon>
        <taxon>Nematoda</taxon>
        <taxon>Chromadorea</taxon>
        <taxon>Rhabditida</taxon>
        <taxon>Rhabditina</taxon>
        <taxon>Rhabditomorpha</taxon>
        <taxon>Rhabditoidea</taxon>
        <taxon>Rhabditidae</taxon>
        <taxon>Mesorhabditinae</taxon>
        <taxon>Mesorhabditis</taxon>
    </lineage>
</organism>
<sequence length="158" mass="17662">MPHGHPGGHGGHGHGLKGFAFATEFFNPATPVSVPVRGFQNGARLRMVLIPSGTGRFVINLKRPGDIALHYNPRFDEKAVVRNSTRRGAWQSEERSREPFPFHANRIYTLEFVAEPGNVAVFINGQMHCRFNERDSHHDINEIEVAGDVHVHSVHLTN</sequence>
<evidence type="ECO:0000313" key="5">
    <source>
        <dbReference type="Proteomes" id="UP001177023"/>
    </source>
</evidence>
<dbReference type="Pfam" id="PF00337">
    <property type="entry name" value="Gal-bind_lectin"/>
    <property type="match status" value="1"/>
</dbReference>
<accession>A0AA36GD09</accession>
<dbReference type="AlphaFoldDB" id="A0AA36GD09"/>
<feature type="domain" description="Galectin" evidence="3">
    <location>
        <begin position="31"/>
        <end position="157"/>
    </location>
</feature>
<evidence type="ECO:0000256" key="1">
    <source>
        <dbReference type="ARBA" id="ARBA00022734"/>
    </source>
</evidence>
<evidence type="ECO:0000259" key="3">
    <source>
        <dbReference type="PROSITE" id="PS51304"/>
    </source>
</evidence>
<evidence type="ECO:0000256" key="2">
    <source>
        <dbReference type="RuleBase" id="RU102079"/>
    </source>
</evidence>
<dbReference type="PROSITE" id="PS51304">
    <property type="entry name" value="GALECTIN"/>
    <property type="match status" value="1"/>
</dbReference>
<proteinExistence type="predicted"/>
<dbReference type="InterPro" id="IPR044156">
    <property type="entry name" value="Galectin-like"/>
</dbReference>
<dbReference type="CDD" id="cd00070">
    <property type="entry name" value="GLECT"/>
    <property type="match status" value="1"/>
</dbReference>
<keyword evidence="1 2" id="KW-0430">Lectin</keyword>
<name>A0AA36GD09_9BILA</name>